<feature type="transmembrane region" description="Helical" evidence="1">
    <location>
        <begin position="33"/>
        <end position="51"/>
    </location>
</feature>
<evidence type="ECO:0000313" key="2">
    <source>
        <dbReference type="EMBL" id="OHU09021.1"/>
    </source>
</evidence>
<keyword evidence="1" id="KW-0812">Transmembrane</keyword>
<feature type="transmembrane region" description="Helical" evidence="1">
    <location>
        <begin position="261"/>
        <end position="280"/>
    </location>
</feature>
<accession>A0ABX3BZ29</accession>
<keyword evidence="1" id="KW-1133">Transmembrane helix</keyword>
<reference evidence="2 3" key="1">
    <citation type="submission" date="2016-10" db="EMBL/GenBank/DDBJ databases">
        <title>Evaluation of Human, Animal and Environmental Mycobacterium chelonae Isolates by Core Genome Phylogenomic Analysis, Targeted Gene Comparison, and Anti-microbial Susceptibility Patterns: A Tale of Mistaken Identities.</title>
        <authorList>
            <person name="Fogelson S.B."/>
            <person name="Camus A.C."/>
            <person name="Lorenz W."/>
            <person name="Vasireddy R."/>
            <person name="Vasireddy S."/>
            <person name="Smith T."/>
            <person name="Brown-Elliott B.A."/>
            <person name="Wallace R.J.Jr."/>
            <person name="Hasan N.A."/>
            <person name="Reischl U."/>
            <person name="Sanchez S."/>
        </authorList>
    </citation>
    <scope>NUCLEOTIDE SEQUENCE [LARGE SCALE GENOMIC DNA]</scope>
    <source>
        <strain evidence="2 3">8528</strain>
    </source>
</reference>
<evidence type="ECO:0000256" key="1">
    <source>
        <dbReference type="SAM" id="Phobius"/>
    </source>
</evidence>
<name>A0ABX3BZ29_9MYCO</name>
<sequence length="290" mass="30340">MASPSKYLPGGLGPLLRPIWRGTRTGISAVQDLGHQATFIGLVLISVPQTLKRYRRQTSALLIDMTWGNGSIVVGGGTIGVLGFMGIAVGASVGIAGFATLDMVGMGSLTGFVSAYANTREMAPMIAAVGFAAQAGCRMTAEIGAMRISEEIDALEAQGIKSIPFVVTTRVLAGVVIMIPLFLLTLILSYTSCAFLVNVIHAQSPGIYEHYFDTFIHPTDVVLSLVKAVVFVVLVIAIQCYQGYYAGGGPEGVGIASGRAIRASLVAIVVIDMVLTLLFWGDSPGVQISG</sequence>
<gene>
    <name evidence="2" type="ORF">BKG73_13265</name>
</gene>
<evidence type="ECO:0000313" key="3">
    <source>
        <dbReference type="Proteomes" id="UP000179621"/>
    </source>
</evidence>
<feature type="transmembrane region" description="Helical" evidence="1">
    <location>
        <begin position="95"/>
        <end position="117"/>
    </location>
</feature>
<dbReference type="InterPro" id="IPR030802">
    <property type="entry name" value="Permease_MalE"/>
</dbReference>
<feature type="transmembrane region" description="Helical" evidence="1">
    <location>
        <begin position="171"/>
        <end position="201"/>
    </location>
</feature>
<dbReference type="Pfam" id="PF02405">
    <property type="entry name" value="MlaE"/>
    <property type="match status" value="1"/>
</dbReference>
<dbReference type="PANTHER" id="PTHR30188">
    <property type="entry name" value="ABC TRANSPORTER PERMEASE PROTEIN-RELATED"/>
    <property type="match status" value="1"/>
</dbReference>
<organism evidence="2 3">
    <name type="scientific">Mycobacteroides saopaulense</name>
    <dbReference type="NCBI Taxonomy" id="1578165"/>
    <lineage>
        <taxon>Bacteria</taxon>
        <taxon>Bacillati</taxon>
        <taxon>Actinomycetota</taxon>
        <taxon>Actinomycetes</taxon>
        <taxon>Mycobacteriales</taxon>
        <taxon>Mycobacteriaceae</taxon>
        <taxon>Mycobacteroides</taxon>
    </lineage>
</organism>
<feature type="transmembrane region" description="Helical" evidence="1">
    <location>
        <begin position="72"/>
        <end position="89"/>
    </location>
</feature>
<dbReference type="PANTHER" id="PTHR30188:SF13">
    <property type="entry name" value="CONSERVED HYPOTHETICAL INTEGRAL MEMBRANE PROTEIN YRBE3B"/>
    <property type="match status" value="1"/>
</dbReference>
<dbReference type="Proteomes" id="UP000179621">
    <property type="component" value="Unassembled WGS sequence"/>
</dbReference>
<dbReference type="EMBL" id="MLIH01000025">
    <property type="protein sequence ID" value="OHU09021.1"/>
    <property type="molecule type" value="Genomic_DNA"/>
</dbReference>
<proteinExistence type="predicted"/>
<comment type="caution">
    <text evidence="2">The sequence shown here is derived from an EMBL/GenBank/DDBJ whole genome shotgun (WGS) entry which is preliminary data.</text>
</comment>
<dbReference type="RefSeq" id="WP_070913020.1">
    <property type="nucleotide sequence ID" value="NZ_CP010271.1"/>
</dbReference>
<keyword evidence="3" id="KW-1185">Reference proteome</keyword>
<feature type="transmembrane region" description="Helical" evidence="1">
    <location>
        <begin position="221"/>
        <end position="241"/>
    </location>
</feature>
<keyword evidence="1" id="KW-0472">Membrane</keyword>
<protein>
    <submittedName>
        <fullName evidence="2">ABC transporter permease</fullName>
    </submittedName>
</protein>